<dbReference type="Proteomes" id="UP001408789">
    <property type="component" value="Unassembled WGS sequence"/>
</dbReference>
<dbReference type="EMBL" id="JBCNJP010000025">
    <property type="protein sequence ID" value="KAK9054122.1"/>
    <property type="molecule type" value="Genomic_DNA"/>
</dbReference>
<gene>
    <name evidence="2" type="ORF">SSX86_025199</name>
</gene>
<protein>
    <submittedName>
        <fullName evidence="2">Uncharacterized protein</fullName>
    </submittedName>
</protein>
<feature type="compositionally biased region" description="Polar residues" evidence="1">
    <location>
        <begin position="10"/>
        <end position="24"/>
    </location>
</feature>
<accession>A0AAP0CH86</accession>
<name>A0AAP0CH86_9ASTR</name>
<organism evidence="2 3">
    <name type="scientific">Deinandra increscens subsp. villosa</name>
    <dbReference type="NCBI Taxonomy" id="3103831"/>
    <lineage>
        <taxon>Eukaryota</taxon>
        <taxon>Viridiplantae</taxon>
        <taxon>Streptophyta</taxon>
        <taxon>Embryophyta</taxon>
        <taxon>Tracheophyta</taxon>
        <taxon>Spermatophyta</taxon>
        <taxon>Magnoliopsida</taxon>
        <taxon>eudicotyledons</taxon>
        <taxon>Gunneridae</taxon>
        <taxon>Pentapetalae</taxon>
        <taxon>asterids</taxon>
        <taxon>campanulids</taxon>
        <taxon>Asterales</taxon>
        <taxon>Asteraceae</taxon>
        <taxon>Asteroideae</taxon>
        <taxon>Heliantheae alliance</taxon>
        <taxon>Madieae</taxon>
        <taxon>Madiinae</taxon>
        <taxon>Deinandra</taxon>
    </lineage>
</organism>
<sequence>MSSKRRRRTLTSNRGDHQTQSPSSDCDGDTVQTVTRRPPDATTTVTVTATTRQQPGNVHKYRGIASFSKKIPDSKLHIEFDNNNKPCGESVSLFRSYYSTMVRHNFDYWIPMNQFSNDDFKELWLHTKAYWKIKTDAPEAYMRKYAIRIGTNFRSDLVQHYVRKNLNACHKYPFMKPHKWDDFVRQKTCKEFLAKSTQAKAANAANENKLRLGRSGWSGVEQKLPIIWPQLLERHEDLKSVTNFRSKLLIVAMAKKNKETQLYELDNHAVKVAANLNEAERNMKADKSYYENKEDPIIRVLGPEHGGRSRTVSDIIGYTKVHGGLVRNVNDDRDSTPSLRDSNCRSNGHVDYPPIEVIFTYISRTSMAKHIHSICFEENRSICSSTKSCAT</sequence>
<dbReference type="PANTHER" id="PTHR33018">
    <property type="entry name" value="OS10G0338966 PROTEIN-RELATED"/>
    <property type="match status" value="1"/>
</dbReference>
<evidence type="ECO:0000313" key="2">
    <source>
        <dbReference type="EMBL" id="KAK9054122.1"/>
    </source>
</evidence>
<comment type="caution">
    <text evidence="2">The sequence shown here is derived from an EMBL/GenBank/DDBJ whole genome shotgun (WGS) entry which is preliminary data.</text>
</comment>
<reference evidence="2 3" key="1">
    <citation type="submission" date="2024-04" db="EMBL/GenBank/DDBJ databases">
        <title>The reference genome of an endangered Asteraceae, Deinandra increscens subsp. villosa, native to the Central Coast of California.</title>
        <authorList>
            <person name="Guilliams M."/>
            <person name="Hasenstab-Lehman K."/>
            <person name="Meyer R."/>
            <person name="Mcevoy S."/>
        </authorList>
    </citation>
    <scope>NUCLEOTIDE SEQUENCE [LARGE SCALE GENOMIC DNA]</scope>
    <source>
        <tissue evidence="2">Leaf</tissue>
    </source>
</reference>
<feature type="compositionally biased region" description="Low complexity" evidence="1">
    <location>
        <begin position="33"/>
        <end position="44"/>
    </location>
</feature>
<dbReference type="AlphaFoldDB" id="A0AAP0CH86"/>
<proteinExistence type="predicted"/>
<feature type="region of interest" description="Disordered" evidence="1">
    <location>
        <begin position="1"/>
        <end position="44"/>
    </location>
</feature>
<dbReference type="PANTHER" id="PTHR33018:SF35">
    <property type="entry name" value="ULP1 PROTEASE FAMILY CATALYTIC DOMAIN, PAPAIN-LIKE CYSTEINE PEPTIDASE SUPERFAMILY"/>
    <property type="match status" value="1"/>
</dbReference>
<keyword evidence="3" id="KW-1185">Reference proteome</keyword>
<evidence type="ECO:0000313" key="3">
    <source>
        <dbReference type="Proteomes" id="UP001408789"/>
    </source>
</evidence>
<evidence type="ECO:0000256" key="1">
    <source>
        <dbReference type="SAM" id="MobiDB-lite"/>
    </source>
</evidence>